<dbReference type="Gene3D" id="1.10.1530.10">
    <property type="match status" value="1"/>
</dbReference>
<gene>
    <name evidence="3" type="ORF">ACFOHH_09535</name>
</gene>
<evidence type="ECO:0000313" key="4">
    <source>
        <dbReference type="Proteomes" id="UP001595377"/>
    </source>
</evidence>
<dbReference type="EMBL" id="JBHRSP010000015">
    <property type="protein sequence ID" value="MFC3073343.1"/>
    <property type="molecule type" value="Genomic_DNA"/>
</dbReference>
<keyword evidence="4" id="KW-1185">Reference proteome</keyword>
<organism evidence="3 4">
    <name type="scientific">Shinella pollutisoli</name>
    <dbReference type="NCBI Taxonomy" id="2250594"/>
    <lineage>
        <taxon>Bacteria</taxon>
        <taxon>Pseudomonadati</taxon>
        <taxon>Pseudomonadota</taxon>
        <taxon>Alphaproteobacteria</taxon>
        <taxon>Hyphomicrobiales</taxon>
        <taxon>Rhizobiaceae</taxon>
        <taxon>Shinella</taxon>
    </lineage>
</organism>
<dbReference type="Gene3D" id="3.30.1370.60">
    <property type="entry name" value="Hypothetical oxidoreductase yiak, domain 2"/>
    <property type="match status" value="1"/>
</dbReference>
<comment type="caution">
    <text evidence="3">The sequence shown here is derived from an EMBL/GenBank/DDBJ whole genome shotgun (WGS) entry which is preliminary data.</text>
</comment>
<evidence type="ECO:0000256" key="2">
    <source>
        <dbReference type="ARBA" id="ARBA00023002"/>
    </source>
</evidence>
<dbReference type="PANTHER" id="PTHR11091:SF0">
    <property type="entry name" value="MALATE DEHYDROGENASE"/>
    <property type="match status" value="1"/>
</dbReference>
<dbReference type="InterPro" id="IPR036111">
    <property type="entry name" value="Mal/L-sulfo/L-lacto_DH-like_sf"/>
</dbReference>
<comment type="similarity">
    <text evidence="1">Belongs to the LDH2/MDH2 oxidoreductase family.</text>
</comment>
<evidence type="ECO:0000256" key="1">
    <source>
        <dbReference type="ARBA" id="ARBA00006056"/>
    </source>
</evidence>
<dbReference type="InterPro" id="IPR043144">
    <property type="entry name" value="Mal/L-sulf/L-lact_DH-like_ah"/>
</dbReference>
<reference evidence="4" key="1">
    <citation type="journal article" date="2019" name="Int. J. Syst. Evol. Microbiol.">
        <title>The Global Catalogue of Microorganisms (GCM) 10K type strain sequencing project: providing services to taxonomists for standard genome sequencing and annotation.</title>
        <authorList>
            <consortium name="The Broad Institute Genomics Platform"/>
            <consortium name="The Broad Institute Genome Sequencing Center for Infectious Disease"/>
            <person name="Wu L."/>
            <person name="Ma J."/>
        </authorList>
    </citation>
    <scope>NUCLEOTIDE SEQUENCE [LARGE SCALE GENOMIC DNA]</scope>
    <source>
        <strain evidence="4">KCTC 52677</strain>
    </source>
</reference>
<dbReference type="SUPFAM" id="SSF89733">
    <property type="entry name" value="L-sulfolactate dehydrogenase-like"/>
    <property type="match status" value="1"/>
</dbReference>
<dbReference type="Proteomes" id="UP001595377">
    <property type="component" value="Unassembled WGS sequence"/>
</dbReference>
<dbReference type="Pfam" id="PF02615">
    <property type="entry name" value="Ldh_2"/>
    <property type="match status" value="1"/>
</dbReference>
<dbReference type="PANTHER" id="PTHR11091">
    <property type="entry name" value="OXIDOREDUCTASE-RELATED"/>
    <property type="match status" value="1"/>
</dbReference>
<sequence>MTTRYPHGPLLDFATRLFAAAGAPEEKAAAIAAILVEGDLLGHVTHGLNLVPFYLREIESGAMTVEGDVEFVADRGAVLVLNGRRLPGPFVMLRTLDILLDRAETHGVATASIAESHHIGCLSAYLTRATERGSMAIIASSDPSVATVAPFGGVEPVYSPNPLAIGIPTSGAPMLIDTSASITTNNRAARATRGGERLPGQWFLTAGGEATDDPTALADGGSILPVGGLEYGHKGFGLGLLIEALTQGLSGHGRADGPNRFGASLFLQVIATGSFAGRGPFERQMDHLAEACRASRPRRADRPVRIPGERAVASRTSMMRDGVALDAGIVENLTAAAQRYALALPRPME</sequence>
<dbReference type="RefSeq" id="WP_257311502.1">
    <property type="nucleotide sequence ID" value="NZ_JANFDG010000001.1"/>
</dbReference>
<keyword evidence="2" id="KW-0560">Oxidoreductase</keyword>
<dbReference type="InterPro" id="IPR043143">
    <property type="entry name" value="Mal/L-sulf/L-lact_DH-like_NADP"/>
</dbReference>
<name>A0ABV7DGF3_9HYPH</name>
<proteinExistence type="inferred from homology"/>
<accession>A0ABV7DGF3</accession>
<protein>
    <submittedName>
        <fullName evidence="3">Ldh family oxidoreductase</fullName>
    </submittedName>
</protein>
<evidence type="ECO:0000313" key="3">
    <source>
        <dbReference type="EMBL" id="MFC3073343.1"/>
    </source>
</evidence>
<dbReference type="InterPro" id="IPR003767">
    <property type="entry name" value="Malate/L-lactate_DH-like"/>
</dbReference>